<dbReference type="EMBL" id="JAPWDV010000002">
    <property type="protein sequence ID" value="KAJ6219506.1"/>
    <property type="molecule type" value="Genomic_DNA"/>
</dbReference>
<protein>
    <submittedName>
        <fullName evidence="1">Uncharacterized protein</fullName>
    </submittedName>
</protein>
<proteinExistence type="predicted"/>
<dbReference type="OMA" id="ECIMINE"/>
<comment type="caution">
    <text evidence="1">The sequence shown here is derived from an EMBL/GenBank/DDBJ whole genome shotgun (WGS) entry which is preliminary data.</text>
</comment>
<evidence type="ECO:0000313" key="2">
    <source>
        <dbReference type="Proteomes" id="UP001142055"/>
    </source>
</evidence>
<accession>A0A9Q0RNC7</accession>
<sequence>MPKSSQQSNSQEMIHCQQAGDYTVVTAASVHHSNKENIVEHTNQPNYQILSQTIAYERLQWLRIVELEYTIFTQAFQLIETYYRPLDVRSTTESNTVRANTKRKRNIGVANDSTQTKSQMNEGRHYLGGFPMPRKRIHGLLKSYKCEYMDKMNRTGVSKHYGLFHHHHIDWQLVFACVIDLPTNGGNNLAKELNYDPLFDYEDVIATTANLLAIARQQSELFDGLVLHAPEHERGKMVTSTIDYVRDHSNKSGSNQFYNLISLIEQLIKQRRDRIGQVQELKEYSDSDSIGTHLLANWFRSDKVNITKVPVPKDNVTNEYIRELNAWEELVDVVEISPK</sequence>
<organism evidence="1 2">
    <name type="scientific">Blomia tropicalis</name>
    <name type="common">Mite</name>
    <dbReference type="NCBI Taxonomy" id="40697"/>
    <lineage>
        <taxon>Eukaryota</taxon>
        <taxon>Metazoa</taxon>
        <taxon>Ecdysozoa</taxon>
        <taxon>Arthropoda</taxon>
        <taxon>Chelicerata</taxon>
        <taxon>Arachnida</taxon>
        <taxon>Acari</taxon>
        <taxon>Acariformes</taxon>
        <taxon>Sarcoptiformes</taxon>
        <taxon>Astigmata</taxon>
        <taxon>Glycyphagoidea</taxon>
        <taxon>Echimyopodidae</taxon>
        <taxon>Blomia</taxon>
    </lineage>
</organism>
<name>A0A9Q0RNC7_BLOTA</name>
<evidence type="ECO:0000313" key="1">
    <source>
        <dbReference type="EMBL" id="KAJ6219506.1"/>
    </source>
</evidence>
<reference evidence="1" key="1">
    <citation type="submission" date="2022-12" db="EMBL/GenBank/DDBJ databases">
        <title>Genome assemblies of Blomia tropicalis.</title>
        <authorList>
            <person name="Cui Y."/>
        </authorList>
    </citation>
    <scope>NUCLEOTIDE SEQUENCE</scope>
    <source>
        <tissue evidence="1">Adult mites</tissue>
    </source>
</reference>
<dbReference type="AlphaFoldDB" id="A0A9Q0RNC7"/>
<keyword evidence="2" id="KW-1185">Reference proteome</keyword>
<gene>
    <name evidence="1" type="ORF">RDWZM_005318</name>
</gene>
<dbReference type="Proteomes" id="UP001142055">
    <property type="component" value="Chromosome 2"/>
</dbReference>